<dbReference type="GO" id="GO:0005975">
    <property type="term" value="P:carbohydrate metabolic process"/>
    <property type="evidence" value="ECO:0007669"/>
    <property type="project" value="UniProtKB-UniRule"/>
</dbReference>
<dbReference type="OrthoDB" id="9810967at2"/>
<dbReference type="Pfam" id="PF01182">
    <property type="entry name" value="Glucosamine_iso"/>
    <property type="match status" value="1"/>
</dbReference>
<evidence type="ECO:0000256" key="7">
    <source>
        <dbReference type="RuleBase" id="RU365095"/>
    </source>
</evidence>
<comment type="caution">
    <text evidence="9">The sequence shown here is derived from an EMBL/GenBank/DDBJ whole genome shotgun (WGS) entry which is preliminary data.</text>
</comment>
<evidence type="ECO:0000256" key="2">
    <source>
        <dbReference type="ARBA" id="ARBA00002681"/>
    </source>
</evidence>
<comment type="similarity">
    <text evidence="4 7">Belongs to the glucosamine/galactosamine-6-phosphate isomerase family. 6-phosphogluconolactonase subfamily.</text>
</comment>
<evidence type="ECO:0000259" key="8">
    <source>
        <dbReference type="Pfam" id="PF01182"/>
    </source>
</evidence>
<dbReference type="SUPFAM" id="SSF100950">
    <property type="entry name" value="NagB/RpiA/CoA transferase-like"/>
    <property type="match status" value="1"/>
</dbReference>
<dbReference type="InterPro" id="IPR006148">
    <property type="entry name" value="Glc/Gal-6P_isomerase"/>
</dbReference>
<dbReference type="PANTHER" id="PTHR11054:SF0">
    <property type="entry name" value="6-PHOSPHOGLUCONOLACTONASE"/>
    <property type="match status" value="1"/>
</dbReference>
<dbReference type="GO" id="GO:0017057">
    <property type="term" value="F:6-phosphogluconolactonase activity"/>
    <property type="evidence" value="ECO:0007669"/>
    <property type="project" value="UniProtKB-UniRule"/>
</dbReference>
<reference evidence="9 10" key="1">
    <citation type="submission" date="2018-08" db="EMBL/GenBank/DDBJ databases">
        <title>Parvularcula sp. SM1705, isolated from surface water of the South Sea China.</title>
        <authorList>
            <person name="Sun L."/>
        </authorList>
    </citation>
    <scope>NUCLEOTIDE SEQUENCE [LARGE SCALE GENOMIC DNA]</scope>
    <source>
        <strain evidence="9 10">SM1705</strain>
    </source>
</reference>
<dbReference type="Proteomes" id="UP000264589">
    <property type="component" value="Unassembled WGS sequence"/>
</dbReference>
<keyword evidence="10" id="KW-1185">Reference proteome</keyword>
<keyword evidence="7 9" id="KW-0378">Hydrolase</keyword>
<dbReference type="CDD" id="cd01400">
    <property type="entry name" value="6PGL"/>
    <property type="match status" value="1"/>
</dbReference>
<dbReference type="AlphaFoldDB" id="A0A371RI33"/>
<dbReference type="InterPro" id="IPR039104">
    <property type="entry name" value="6PGL"/>
</dbReference>
<dbReference type="InterPro" id="IPR037171">
    <property type="entry name" value="NagB/RpiA_transferase-like"/>
</dbReference>
<evidence type="ECO:0000256" key="6">
    <source>
        <dbReference type="ARBA" id="ARBA00020337"/>
    </source>
</evidence>
<accession>A0A371RI33</accession>
<gene>
    <name evidence="7 9" type="primary">pgl</name>
    <name evidence="9" type="ORF">DX908_07550</name>
</gene>
<comment type="function">
    <text evidence="2 7">Hydrolysis of 6-phosphogluconolactone to 6-phosphogluconate.</text>
</comment>
<proteinExistence type="inferred from homology"/>
<dbReference type="InParanoid" id="A0A371RI33"/>
<organism evidence="9 10">
    <name type="scientific">Parvularcula marina</name>
    <dbReference type="NCBI Taxonomy" id="2292771"/>
    <lineage>
        <taxon>Bacteria</taxon>
        <taxon>Pseudomonadati</taxon>
        <taxon>Pseudomonadota</taxon>
        <taxon>Alphaproteobacteria</taxon>
        <taxon>Parvularculales</taxon>
        <taxon>Parvularculaceae</taxon>
        <taxon>Parvularcula</taxon>
    </lineage>
</organism>
<evidence type="ECO:0000256" key="5">
    <source>
        <dbReference type="ARBA" id="ARBA00013198"/>
    </source>
</evidence>
<dbReference type="FunCoup" id="A0A371RI33">
    <property type="interactions" value="454"/>
</dbReference>
<evidence type="ECO:0000313" key="9">
    <source>
        <dbReference type="EMBL" id="RFB05119.1"/>
    </source>
</evidence>
<evidence type="ECO:0000313" key="10">
    <source>
        <dbReference type="Proteomes" id="UP000264589"/>
    </source>
</evidence>
<protein>
    <recommendedName>
        <fullName evidence="6 7">6-phosphogluconolactonase</fullName>
        <shortName evidence="7">6PGL</shortName>
        <ecNumber evidence="5 7">3.1.1.31</ecNumber>
    </recommendedName>
</protein>
<comment type="pathway">
    <text evidence="3 7">Carbohydrate degradation; pentose phosphate pathway; D-ribulose 5-phosphate from D-glucose 6-phosphate (oxidative stage): step 2/3.</text>
</comment>
<evidence type="ECO:0000256" key="4">
    <source>
        <dbReference type="ARBA" id="ARBA00010662"/>
    </source>
</evidence>
<dbReference type="Gene3D" id="3.40.50.1360">
    <property type="match status" value="1"/>
</dbReference>
<dbReference type="UniPathway" id="UPA00115">
    <property type="reaction ID" value="UER00409"/>
</dbReference>
<sequence>MTDLSAYETKDALAAAVAEAISEKLRAAIEARGMASFVASGGGTPKPAFELLSQDDRIDWDKVTVTLSDERMAPPEAGVSNADMLREHLLKDAAVSARFLPLDTLSSLEKFDLPFDVVLLGMGGDGHFASIFPDGDGMDAACAPGATILAETIPHPLPPEAPYPRLTLSLPAIRQCRDLFLMISGEGKRDILELAGSDAPEGDLPIRRLLHDPDLPLSIFWAP</sequence>
<dbReference type="GO" id="GO:0006098">
    <property type="term" value="P:pentose-phosphate shunt"/>
    <property type="evidence" value="ECO:0007669"/>
    <property type="project" value="UniProtKB-UniPathway"/>
</dbReference>
<dbReference type="PANTHER" id="PTHR11054">
    <property type="entry name" value="6-PHOSPHOGLUCONOLACTONASE"/>
    <property type="match status" value="1"/>
</dbReference>
<dbReference type="EMBL" id="QUQO01000001">
    <property type="protein sequence ID" value="RFB05119.1"/>
    <property type="molecule type" value="Genomic_DNA"/>
</dbReference>
<name>A0A371RI33_9PROT</name>
<comment type="catalytic activity">
    <reaction evidence="1 7">
        <text>6-phospho-D-glucono-1,5-lactone + H2O = 6-phospho-D-gluconate + H(+)</text>
        <dbReference type="Rhea" id="RHEA:12556"/>
        <dbReference type="ChEBI" id="CHEBI:15377"/>
        <dbReference type="ChEBI" id="CHEBI:15378"/>
        <dbReference type="ChEBI" id="CHEBI:57955"/>
        <dbReference type="ChEBI" id="CHEBI:58759"/>
        <dbReference type="EC" id="3.1.1.31"/>
    </reaction>
</comment>
<feature type="domain" description="Glucosamine/galactosamine-6-phosphate isomerase" evidence="8">
    <location>
        <begin position="9"/>
        <end position="210"/>
    </location>
</feature>
<evidence type="ECO:0000256" key="3">
    <source>
        <dbReference type="ARBA" id="ARBA00004961"/>
    </source>
</evidence>
<dbReference type="InterPro" id="IPR005900">
    <property type="entry name" value="6-phosphogluconolactonase_DevB"/>
</dbReference>
<dbReference type="RefSeq" id="WP_116391750.1">
    <property type="nucleotide sequence ID" value="NZ_QUQO01000001.1"/>
</dbReference>
<dbReference type="EC" id="3.1.1.31" evidence="5 7"/>
<evidence type="ECO:0000256" key="1">
    <source>
        <dbReference type="ARBA" id="ARBA00000832"/>
    </source>
</evidence>
<dbReference type="NCBIfam" id="TIGR01198">
    <property type="entry name" value="pgl"/>
    <property type="match status" value="1"/>
</dbReference>